<keyword evidence="3" id="KW-1185">Reference proteome</keyword>
<reference evidence="2 3" key="1">
    <citation type="submission" date="2021-06" db="EMBL/GenBank/DDBJ databases">
        <title>Caerostris extrusa draft genome.</title>
        <authorList>
            <person name="Kono N."/>
            <person name="Arakawa K."/>
        </authorList>
    </citation>
    <scope>NUCLEOTIDE SEQUENCE [LARGE SCALE GENOMIC DNA]</scope>
</reference>
<feature type="transmembrane region" description="Helical" evidence="1">
    <location>
        <begin position="41"/>
        <end position="60"/>
    </location>
</feature>
<sequence>MTRQRDTGKKPGSVAMQSLRCRLNRSTHGSKILSNFKNNEALHINMNLTIITVLSTLYLLKNCWSLMGDSLDRVKAKILLRLLLMPGCYSVKLESRGSLC</sequence>
<keyword evidence="1" id="KW-1133">Transmembrane helix</keyword>
<accession>A0AAV4VM86</accession>
<keyword evidence="1" id="KW-0812">Transmembrane</keyword>
<dbReference type="AlphaFoldDB" id="A0AAV4VM86"/>
<organism evidence="2 3">
    <name type="scientific">Caerostris extrusa</name>
    <name type="common">Bark spider</name>
    <name type="synonym">Caerostris bankana</name>
    <dbReference type="NCBI Taxonomy" id="172846"/>
    <lineage>
        <taxon>Eukaryota</taxon>
        <taxon>Metazoa</taxon>
        <taxon>Ecdysozoa</taxon>
        <taxon>Arthropoda</taxon>
        <taxon>Chelicerata</taxon>
        <taxon>Arachnida</taxon>
        <taxon>Araneae</taxon>
        <taxon>Araneomorphae</taxon>
        <taxon>Entelegynae</taxon>
        <taxon>Araneoidea</taxon>
        <taxon>Araneidae</taxon>
        <taxon>Caerostris</taxon>
    </lineage>
</organism>
<evidence type="ECO:0000256" key="1">
    <source>
        <dbReference type="SAM" id="Phobius"/>
    </source>
</evidence>
<gene>
    <name evidence="2" type="ORF">CEXT_774821</name>
</gene>
<protein>
    <submittedName>
        <fullName evidence="2">Uncharacterized protein</fullName>
    </submittedName>
</protein>
<dbReference type="EMBL" id="BPLR01014743">
    <property type="protein sequence ID" value="GIY71030.1"/>
    <property type="molecule type" value="Genomic_DNA"/>
</dbReference>
<proteinExistence type="predicted"/>
<keyword evidence="1" id="KW-0472">Membrane</keyword>
<name>A0AAV4VM86_CAEEX</name>
<dbReference type="Proteomes" id="UP001054945">
    <property type="component" value="Unassembled WGS sequence"/>
</dbReference>
<comment type="caution">
    <text evidence="2">The sequence shown here is derived from an EMBL/GenBank/DDBJ whole genome shotgun (WGS) entry which is preliminary data.</text>
</comment>
<evidence type="ECO:0000313" key="3">
    <source>
        <dbReference type="Proteomes" id="UP001054945"/>
    </source>
</evidence>
<evidence type="ECO:0000313" key="2">
    <source>
        <dbReference type="EMBL" id="GIY71030.1"/>
    </source>
</evidence>